<dbReference type="Gene3D" id="3.40.1350.10">
    <property type="match status" value="1"/>
</dbReference>
<dbReference type="GO" id="GO:0009307">
    <property type="term" value="P:DNA restriction-modification system"/>
    <property type="evidence" value="ECO:0007669"/>
    <property type="project" value="InterPro"/>
</dbReference>
<dbReference type="GO" id="GO:0004519">
    <property type="term" value="F:endonuclease activity"/>
    <property type="evidence" value="ECO:0007669"/>
    <property type="project" value="UniProtKB-KW"/>
</dbReference>
<dbReference type="EMBL" id="CP027669">
    <property type="protein sequence ID" value="AVO43026.1"/>
    <property type="molecule type" value="Genomic_DNA"/>
</dbReference>
<keyword evidence="1" id="KW-1133">Transmembrane helix</keyword>
<dbReference type="InterPro" id="IPR007560">
    <property type="entry name" value="Restrct_endonuc_IV_Mrr"/>
</dbReference>
<evidence type="ECO:0000256" key="1">
    <source>
        <dbReference type="SAM" id="Phobius"/>
    </source>
</evidence>
<dbReference type="InterPro" id="IPR011335">
    <property type="entry name" value="Restrct_endonuc-II-like"/>
</dbReference>
<feature type="transmembrane region" description="Helical" evidence="1">
    <location>
        <begin position="15"/>
        <end position="33"/>
    </location>
</feature>
<keyword evidence="3" id="KW-0255">Endonuclease</keyword>
<dbReference type="KEGG" id="simp:C6571_02705"/>
<keyword evidence="1" id="KW-0472">Membrane</keyword>
<keyword evidence="3" id="KW-0378">Hydrolase</keyword>
<dbReference type="Pfam" id="PF04471">
    <property type="entry name" value="Mrr_cat"/>
    <property type="match status" value="1"/>
</dbReference>
<dbReference type="GO" id="GO:0003677">
    <property type="term" value="F:DNA binding"/>
    <property type="evidence" value="ECO:0007669"/>
    <property type="project" value="InterPro"/>
</dbReference>
<accession>A0A2S0N4I9</accession>
<keyword evidence="3" id="KW-0540">Nuclease</keyword>
<keyword evidence="1" id="KW-0812">Transmembrane</keyword>
<evidence type="ECO:0000313" key="4">
    <source>
        <dbReference type="Proteomes" id="UP000239326"/>
    </source>
</evidence>
<reference evidence="3 4" key="1">
    <citation type="submission" date="2018-03" db="EMBL/GenBank/DDBJ databases">
        <title>Genome sequencing of Simplicispira sp.</title>
        <authorList>
            <person name="Kim S.-J."/>
            <person name="Heo J."/>
            <person name="Kwon S.-W."/>
        </authorList>
    </citation>
    <scope>NUCLEOTIDE SEQUENCE [LARGE SCALE GENOMIC DNA]</scope>
    <source>
        <strain evidence="3 4">SC1-8</strain>
    </source>
</reference>
<keyword evidence="4" id="KW-1185">Reference proteome</keyword>
<name>A0A2S0N4I9_9BURK</name>
<dbReference type="SUPFAM" id="SSF52980">
    <property type="entry name" value="Restriction endonuclease-like"/>
    <property type="match status" value="1"/>
</dbReference>
<organism evidence="3 4">
    <name type="scientific">Simplicispira suum</name>
    <dbReference type="NCBI Taxonomy" id="2109915"/>
    <lineage>
        <taxon>Bacteria</taxon>
        <taxon>Pseudomonadati</taxon>
        <taxon>Pseudomonadota</taxon>
        <taxon>Betaproteobacteria</taxon>
        <taxon>Burkholderiales</taxon>
        <taxon>Comamonadaceae</taxon>
        <taxon>Simplicispira</taxon>
    </lineage>
</organism>
<dbReference type="InterPro" id="IPR011856">
    <property type="entry name" value="tRNA_endonuc-like_dom_sf"/>
</dbReference>
<evidence type="ECO:0000313" key="3">
    <source>
        <dbReference type="EMBL" id="AVO43026.1"/>
    </source>
</evidence>
<dbReference type="AlphaFoldDB" id="A0A2S0N4I9"/>
<protein>
    <submittedName>
        <fullName evidence="3">Restriction endonuclease</fullName>
    </submittedName>
</protein>
<evidence type="ECO:0000259" key="2">
    <source>
        <dbReference type="Pfam" id="PF04471"/>
    </source>
</evidence>
<dbReference type="OrthoDB" id="8776507at2"/>
<proteinExistence type="predicted"/>
<sequence length="188" mass="19957">MADNSLFAILLRSPWWVSFLVAGAITAVVAALAPDRFKAFGAVASLPLYGVGCVAAWRQWKAPSAAQLAEKAAALRAMNWREFSAALEQAWRAQGASVQTVTGLEADFCVEQNGRTVLVSARRWKAASHGTEPVAQLVAAMRKRELSAGQYLVGQGSVSDSARALARSEGVALIEGDALASMLLKQAR</sequence>
<feature type="domain" description="Restriction endonuclease type IV Mrr" evidence="2">
    <location>
        <begin position="75"/>
        <end position="183"/>
    </location>
</feature>
<gene>
    <name evidence="3" type="ORF">C6571_02705</name>
</gene>
<dbReference type="Proteomes" id="UP000239326">
    <property type="component" value="Chromosome"/>
</dbReference>